<dbReference type="NCBIfam" id="NF004843">
    <property type="entry name" value="PRK06194.1"/>
    <property type="match status" value="1"/>
</dbReference>
<evidence type="ECO:0000313" key="4">
    <source>
        <dbReference type="EMBL" id="EED67007.1"/>
    </source>
</evidence>
<evidence type="ECO:0000256" key="2">
    <source>
        <dbReference type="ARBA" id="ARBA00023002"/>
    </source>
</evidence>
<organism evidence="4 5">
    <name type="scientific">Comamonas testosteroni (strain DSM 14576 / KF-1)</name>
    <name type="common">Pseudomonas testosteroni</name>
    <dbReference type="NCBI Taxonomy" id="399795"/>
    <lineage>
        <taxon>Bacteria</taxon>
        <taxon>Pseudomonadati</taxon>
        <taxon>Pseudomonadota</taxon>
        <taxon>Betaproteobacteria</taxon>
        <taxon>Burkholderiales</taxon>
        <taxon>Comamonadaceae</taxon>
        <taxon>Comamonas</taxon>
    </lineage>
</organism>
<dbReference type="PANTHER" id="PTHR43391:SF12">
    <property type="entry name" value="OXIDOREDUCTASE EPHD-RELATED"/>
    <property type="match status" value="1"/>
</dbReference>
<dbReference type="Proteomes" id="UP000003039">
    <property type="component" value="Unassembled WGS sequence"/>
</dbReference>
<gene>
    <name evidence="4" type="ORF">CtesDRAFT_PD1953</name>
</gene>
<dbReference type="AlphaFoldDB" id="B7WQL2"/>
<evidence type="ECO:0000256" key="1">
    <source>
        <dbReference type="ARBA" id="ARBA00006484"/>
    </source>
</evidence>
<evidence type="ECO:0000313" key="5">
    <source>
        <dbReference type="Proteomes" id="UP000003039"/>
    </source>
</evidence>
<dbReference type="InterPro" id="IPR002347">
    <property type="entry name" value="SDR_fam"/>
</dbReference>
<dbReference type="PANTHER" id="PTHR43391">
    <property type="entry name" value="RETINOL DEHYDROGENASE-RELATED"/>
    <property type="match status" value="1"/>
</dbReference>
<dbReference type="InterPro" id="IPR036291">
    <property type="entry name" value="NAD(P)-bd_dom_sf"/>
</dbReference>
<proteinExistence type="inferred from homology"/>
<dbReference type="CDD" id="cd05233">
    <property type="entry name" value="SDR_c"/>
    <property type="match status" value="1"/>
</dbReference>
<dbReference type="Pfam" id="PF00106">
    <property type="entry name" value="adh_short"/>
    <property type="match status" value="1"/>
</dbReference>
<dbReference type="GO" id="GO:0016491">
    <property type="term" value="F:oxidoreductase activity"/>
    <property type="evidence" value="ECO:0007669"/>
    <property type="project" value="UniProtKB-KW"/>
</dbReference>
<dbReference type="EMBL" id="AAUJ02000001">
    <property type="protein sequence ID" value="EED67007.1"/>
    <property type="molecule type" value="Genomic_DNA"/>
</dbReference>
<dbReference type="PRINTS" id="PR00081">
    <property type="entry name" value="GDHRDH"/>
</dbReference>
<accession>B7WQL2</accession>
<dbReference type="eggNOG" id="COG1028">
    <property type="taxonomic scope" value="Bacteria"/>
</dbReference>
<protein>
    <submittedName>
        <fullName evidence="4">Short-chain dehydrogenase/reductase SDR</fullName>
    </submittedName>
</protein>
<keyword evidence="2" id="KW-0560">Oxidoreductase</keyword>
<evidence type="ECO:0000256" key="3">
    <source>
        <dbReference type="RuleBase" id="RU000363"/>
    </source>
</evidence>
<sequence length="325" mass="34487">MFLFGAVSIFCIVGVFVEKYPETRMITNFVGKTAVLTGAGSGFGLECARMGAARGMNLVLVDVQQEALDKAEAELKAAGAKVLARRVDVSDAAQMERLAAEVKETFGAPHFVFNNAGVGAGGLVWENTVADWQWVLGVNVWGVIHGVRLFTPMMLEAAKADPAFEGHIVNTASMAGLLAPPNMGIYNVSKHAVVSLTETLYQDLALVSDQVSASLLCPFFVPTGIGHSERNRPQGLEAQPLTASQKIGQAMTDKAVGSGKVTATEVAQKVFDAIASGQFYIYSHPQALGSVQVRLEDVVQGRNPTDPFAHKPELGESLKAALRAG</sequence>
<dbReference type="Gene3D" id="3.40.50.720">
    <property type="entry name" value="NAD(P)-binding Rossmann-like Domain"/>
    <property type="match status" value="1"/>
</dbReference>
<dbReference type="SUPFAM" id="SSF51735">
    <property type="entry name" value="NAD(P)-binding Rossmann-fold domains"/>
    <property type="match status" value="1"/>
</dbReference>
<reference evidence="4 5" key="1">
    <citation type="journal article" date="2004" name="Appl. Environ. Microbiol.">
        <title>Mineralization of individual congeners of linear alkylbenzenesulfonate by defined pairs of heterotrophic bacteria.</title>
        <authorList>
            <person name="Schleheck D."/>
            <person name="Knepper T.P."/>
            <person name="Fischer K."/>
            <person name="Cook A.M."/>
        </authorList>
    </citation>
    <scope>NUCLEOTIDE SEQUENCE [LARGE SCALE GENOMIC DNA]</scope>
    <source>
        <strain evidence="5">DSM 14576 / KF-1</strain>
    </source>
</reference>
<dbReference type="PRINTS" id="PR00080">
    <property type="entry name" value="SDRFAMILY"/>
</dbReference>
<comment type="caution">
    <text evidence="4">The sequence shown here is derived from an EMBL/GenBank/DDBJ whole genome shotgun (WGS) entry which is preliminary data.</text>
</comment>
<comment type="similarity">
    <text evidence="1 3">Belongs to the short-chain dehydrogenases/reductases (SDR) family.</text>
</comment>
<name>B7WQL2_COMTK</name>